<feature type="compositionally biased region" description="Acidic residues" evidence="2">
    <location>
        <begin position="127"/>
        <end position="162"/>
    </location>
</feature>
<feature type="compositionally biased region" description="Polar residues" evidence="2">
    <location>
        <begin position="399"/>
        <end position="413"/>
    </location>
</feature>
<evidence type="ECO:0000313" key="5">
    <source>
        <dbReference type="WBParaSite" id="ACRNAN_scaffold245.g24395.t2"/>
    </source>
</evidence>
<keyword evidence="3" id="KW-1133">Transmembrane helix</keyword>
<keyword evidence="3" id="KW-0812">Transmembrane</keyword>
<feature type="compositionally biased region" description="Acidic residues" evidence="2">
    <location>
        <begin position="49"/>
        <end position="60"/>
    </location>
</feature>
<organism evidence="4 5">
    <name type="scientific">Acrobeloides nanus</name>
    <dbReference type="NCBI Taxonomy" id="290746"/>
    <lineage>
        <taxon>Eukaryota</taxon>
        <taxon>Metazoa</taxon>
        <taxon>Ecdysozoa</taxon>
        <taxon>Nematoda</taxon>
        <taxon>Chromadorea</taxon>
        <taxon>Rhabditida</taxon>
        <taxon>Tylenchina</taxon>
        <taxon>Cephalobomorpha</taxon>
        <taxon>Cephaloboidea</taxon>
        <taxon>Cephalobidae</taxon>
        <taxon>Acrobeloides</taxon>
    </lineage>
</organism>
<proteinExistence type="predicted"/>
<feature type="compositionally biased region" description="Basic and acidic residues" evidence="2">
    <location>
        <begin position="83"/>
        <end position="112"/>
    </location>
</feature>
<feature type="region of interest" description="Disordered" evidence="2">
    <location>
        <begin position="1"/>
        <end position="183"/>
    </location>
</feature>
<feature type="region of interest" description="Disordered" evidence="2">
    <location>
        <begin position="714"/>
        <end position="746"/>
    </location>
</feature>
<keyword evidence="1" id="KW-0175">Coiled coil</keyword>
<feature type="compositionally biased region" description="Basic and acidic residues" evidence="2">
    <location>
        <begin position="872"/>
        <end position="883"/>
    </location>
</feature>
<feature type="region of interest" description="Disordered" evidence="2">
    <location>
        <begin position="846"/>
        <end position="883"/>
    </location>
</feature>
<accession>A0A914DEB7</accession>
<name>A0A914DEB7_9BILA</name>
<feature type="compositionally biased region" description="Basic and acidic residues" evidence="2">
    <location>
        <begin position="389"/>
        <end position="398"/>
    </location>
</feature>
<dbReference type="WBParaSite" id="ACRNAN_scaffold245.g24395.t2">
    <property type="protein sequence ID" value="ACRNAN_scaffold245.g24395.t2"/>
    <property type="gene ID" value="ACRNAN_scaffold245.g24395"/>
</dbReference>
<feature type="region of interest" description="Disordered" evidence="2">
    <location>
        <begin position="787"/>
        <end position="814"/>
    </location>
</feature>
<feature type="region of interest" description="Disordered" evidence="2">
    <location>
        <begin position="389"/>
        <end position="413"/>
    </location>
</feature>
<protein>
    <submittedName>
        <fullName evidence="5">Uncharacterized protein</fullName>
    </submittedName>
</protein>
<evidence type="ECO:0000313" key="4">
    <source>
        <dbReference type="Proteomes" id="UP000887540"/>
    </source>
</evidence>
<evidence type="ECO:0000256" key="3">
    <source>
        <dbReference type="SAM" id="Phobius"/>
    </source>
</evidence>
<evidence type="ECO:0000256" key="1">
    <source>
        <dbReference type="SAM" id="Coils"/>
    </source>
</evidence>
<reference evidence="5" key="1">
    <citation type="submission" date="2022-11" db="UniProtKB">
        <authorList>
            <consortium name="WormBaseParasite"/>
        </authorList>
    </citation>
    <scope>IDENTIFICATION</scope>
</reference>
<dbReference type="Proteomes" id="UP000887540">
    <property type="component" value="Unplaced"/>
</dbReference>
<feature type="coiled-coil region" evidence="1">
    <location>
        <begin position="332"/>
        <end position="388"/>
    </location>
</feature>
<sequence length="883" mass="102203">MENGRHRDRSQSGSSGSWSLVDVDNEDIELSSASSVHDDDLSDRHSDTGDESSELDEEEMGFSTEQPTDESMILEKQNPTEANIKEAMKEIKGDEGKSESSDDHSLLDKPETFLDEEEAMEDHSLADVDEMSTEEEDMSDEDSDFSADEELSNEEEEDEQNEAEPHGDEENDEPRDEIKEDESLYIVDEAEILEDSAAKHFIEPTRVVKALDSLSNRNDPLIDQFFEYLATSETRVKAVILITVLLAAATGIGIGRLISHSWMCLQVPGTSEPTFQCFGSEQEAVAYSSSGRPYRNLELDELHFDPEFLKWNSHQNEILENEVPVEKEPEPLSQCKKDLEEAKAELNAKAAMNRYIRQHAKLREEGIKKELLTRLSEAERIAQKAKEVSKRDIVHDQEPSTSKNITQDPSPQNDSICLATENTIKNITQSIYERLRFWTNSTALTAIATIQPEIQQGWDKISSWLKTTSIFDLPFNELRPKPDFITSIPKMMKIAQTQVKSYAKKISTALTTQNFSSMSSIVNNYKKHPIIRSLRKKVESALVTLGKWSKDPSVCFQNRECDKVRKLAKSLKENENFNRIIGPRNVEIYTNYLSSFSEQQCHSKSHQIRCEQCWWTGTCPMQKCRWQQWQKQYKLQPHKFILRHPELAEIFQSLEWETPLSVKPCSTEEKFQVCDYSMPSEESPCSMTSGESPCSMPCEEGPCLTTKYVNKSNKPTFKAPVRPVGDGRPKSPNSKKTKEEKEQKTSFSGWLFNRDKLRAEYRQKRQIAAQEKNFWLFQRSKLRAEMRNNSTFEKSTNSEKSRKNSKSFETRKESHSSFYTENYAKFPNFDEIDTNWIWDRSRKRAELRKEEKIQNRRGSNRNENWMFRRSHQRAEMRMKEKRR</sequence>
<keyword evidence="3" id="KW-0472">Membrane</keyword>
<dbReference type="AlphaFoldDB" id="A0A914DEB7"/>
<feature type="compositionally biased region" description="Basic and acidic residues" evidence="2">
    <location>
        <begin position="796"/>
        <end position="814"/>
    </location>
</feature>
<feature type="compositionally biased region" description="Basic and acidic residues" evidence="2">
    <location>
        <begin position="36"/>
        <end position="48"/>
    </location>
</feature>
<feature type="transmembrane region" description="Helical" evidence="3">
    <location>
        <begin position="238"/>
        <end position="258"/>
    </location>
</feature>
<evidence type="ECO:0000256" key="2">
    <source>
        <dbReference type="SAM" id="MobiDB-lite"/>
    </source>
</evidence>
<keyword evidence="4" id="KW-1185">Reference proteome</keyword>